<comment type="caution">
    <text evidence="2">The sequence shown here is derived from an EMBL/GenBank/DDBJ whole genome shotgun (WGS) entry which is preliminary data.</text>
</comment>
<evidence type="ECO:0000313" key="2">
    <source>
        <dbReference type="EMBL" id="NKX52021.1"/>
    </source>
</evidence>
<feature type="non-terminal residue" evidence="2">
    <location>
        <position position="121"/>
    </location>
</feature>
<dbReference type="InterPro" id="IPR016208">
    <property type="entry name" value="Ald_Oxase/xanthine_DH-like"/>
</dbReference>
<dbReference type="Gene3D" id="1.10.150.120">
    <property type="entry name" value="[2Fe-2S]-binding domain"/>
    <property type="match status" value="1"/>
</dbReference>
<accession>A0ABX1JSK8</accession>
<name>A0ABX1JSK8_9MICC</name>
<dbReference type="InterPro" id="IPR000674">
    <property type="entry name" value="Ald_Oxase/Xan_DH_a/b"/>
</dbReference>
<feature type="domain" description="Aldehyde oxidase/xanthine dehydrogenase a/b hammerhead" evidence="1">
    <location>
        <begin position="52"/>
        <end position="116"/>
    </location>
</feature>
<dbReference type="InterPro" id="IPR036884">
    <property type="entry name" value="2Fe-2S-bd_dom_sf"/>
</dbReference>
<sequence length="121" mass="12981">QLQDLPRSLKGNLCRCTGYRAIEDAVHGTRHAVPGGRAGGNTAAPAAERLVTGRGRFTLDIPPEQLPGLLHMKLLRSPHAHARILSVDTSAALAVEGVRAVFTHADAPDVFFSTAQHEHYT</sequence>
<keyword evidence="3" id="KW-1185">Reference proteome</keyword>
<dbReference type="Gene3D" id="3.90.1170.50">
    <property type="entry name" value="Aldehyde oxidase/xanthine dehydrogenase, a/b hammerhead"/>
    <property type="match status" value="1"/>
</dbReference>
<organism evidence="2 3">
    <name type="scientific">Arthrobacter deserti</name>
    <dbReference type="NCBI Taxonomy" id="1742687"/>
    <lineage>
        <taxon>Bacteria</taxon>
        <taxon>Bacillati</taxon>
        <taxon>Actinomycetota</taxon>
        <taxon>Actinomycetes</taxon>
        <taxon>Micrococcales</taxon>
        <taxon>Micrococcaceae</taxon>
        <taxon>Arthrobacter</taxon>
    </lineage>
</organism>
<dbReference type="EMBL" id="JAAZSR010000376">
    <property type="protein sequence ID" value="NKX52021.1"/>
    <property type="molecule type" value="Genomic_DNA"/>
</dbReference>
<evidence type="ECO:0000259" key="1">
    <source>
        <dbReference type="SMART" id="SM01008"/>
    </source>
</evidence>
<feature type="non-terminal residue" evidence="2">
    <location>
        <position position="1"/>
    </location>
</feature>
<dbReference type="PANTHER" id="PTHR45444:SF3">
    <property type="entry name" value="XANTHINE DEHYDROGENASE"/>
    <property type="match status" value="1"/>
</dbReference>
<dbReference type="Pfam" id="PF01315">
    <property type="entry name" value="Ald_Xan_dh_C"/>
    <property type="match status" value="1"/>
</dbReference>
<gene>
    <name evidence="2" type="ORF">HER39_15895</name>
</gene>
<dbReference type="InterPro" id="IPR036856">
    <property type="entry name" value="Ald_Oxase/Xan_DH_a/b_sf"/>
</dbReference>
<dbReference type="PANTHER" id="PTHR45444">
    <property type="entry name" value="XANTHINE DEHYDROGENASE"/>
    <property type="match status" value="1"/>
</dbReference>
<dbReference type="SMART" id="SM01008">
    <property type="entry name" value="Ald_Xan_dh_C"/>
    <property type="match status" value="1"/>
</dbReference>
<protein>
    <submittedName>
        <fullName evidence="2">Aldehyde oxidase</fullName>
    </submittedName>
</protein>
<dbReference type="SUPFAM" id="SSF54665">
    <property type="entry name" value="CO dehydrogenase molybdoprotein N-domain-like"/>
    <property type="match status" value="1"/>
</dbReference>
<proteinExistence type="predicted"/>
<dbReference type="Proteomes" id="UP000523795">
    <property type="component" value="Unassembled WGS sequence"/>
</dbReference>
<evidence type="ECO:0000313" key="3">
    <source>
        <dbReference type="Proteomes" id="UP000523795"/>
    </source>
</evidence>
<dbReference type="SUPFAM" id="SSF47741">
    <property type="entry name" value="CO dehydrogenase ISP C-domain like"/>
    <property type="match status" value="1"/>
</dbReference>
<reference evidence="2 3" key="1">
    <citation type="submission" date="2020-04" db="EMBL/GenBank/DDBJ databases">
        <authorList>
            <person name="Liu S."/>
        </authorList>
    </citation>
    <scope>NUCLEOTIDE SEQUENCE [LARGE SCALE GENOMIC DNA]</scope>
    <source>
        <strain evidence="2 3">CGMCC 1.15091</strain>
    </source>
</reference>